<evidence type="ECO:0000256" key="3">
    <source>
        <dbReference type="ARBA" id="ARBA00022553"/>
    </source>
</evidence>
<evidence type="ECO:0000256" key="4">
    <source>
        <dbReference type="ARBA" id="ARBA00023012"/>
    </source>
</evidence>
<dbReference type="Pfam" id="PF12833">
    <property type="entry name" value="HTH_18"/>
    <property type="match status" value="1"/>
</dbReference>
<dbReference type="InterPro" id="IPR018062">
    <property type="entry name" value="HTH_AraC-typ_CS"/>
</dbReference>
<dbReference type="CDD" id="cd17536">
    <property type="entry name" value="REC_YesN-like"/>
    <property type="match status" value="1"/>
</dbReference>
<dbReference type="Gene3D" id="3.40.50.2300">
    <property type="match status" value="1"/>
</dbReference>
<evidence type="ECO:0000313" key="11">
    <source>
        <dbReference type="EMBL" id="PDO10934.1"/>
    </source>
</evidence>
<dbReference type="InterPro" id="IPR001789">
    <property type="entry name" value="Sig_transdc_resp-reg_receiver"/>
</dbReference>
<evidence type="ECO:0000256" key="2">
    <source>
        <dbReference type="ARBA" id="ARBA00022490"/>
    </source>
</evidence>
<organism evidence="11 12">
    <name type="scientific">Candidatus Reconcilbacillus cellulovorans</name>
    <dbReference type="NCBI Taxonomy" id="1906605"/>
    <lineage>
        <taxon>Bacteria</taxon>
        <taxon>Bacillati</taxon>
        <taxon>Bacillota</taxon>
        <taxon>Bacilli</taxon>
        <taxon>Bacillales</taxon>
        <taxon>Paenibacillaceae</taxon>
        <taxon>Candidatus Reconcilbacillus</taxon>
    </lineage>
</organism>
<dbReference type="PRINTS" id="PR00032">
    <property type="entry name" value="HTHARAC"/>
</dbReference>
<dbReference type="SUPFAM" id="SSF52172">
    <property type="entry name" value="CheY-like"/>
    <property type="match status" value="1"/>
</dbReference>
<dbReference type="PROSITE" id="PS50110">
    <property type="entry name" value="RESPONSE_REGULATORY"/>
    <property type="match status" value="1"/>
</dbReference>
<dbReference type="PANTHER" id="PTHR42713:SF3">
    <property type="entry name" value="TRANSCRIPTIONAL REGULATORY PROTEIN HPTR"/>
    <property type="match status" value="1"/>
</dbReference>
<dbReference type="InterPro" id="IPR051552">
    <property type="entry name" value="HptR"/>
</dbReference>
<evidence type="ECO:0000313" key="12">
    <source>
        <dbReference type="Proteomes" id="UP000243688"/>
    </source>
</evidence>
<dbReference type="InterPro" id="IPR041522">
    <property type="entry name" value="CdaR_GGDEF"/>
</dbReference>
<keyword evidence="7" id="KW-0804">Transcription</keyword>
<dbReference type="GO" id="GO:0000160">
    <property type="term" value="P:phosphorelay signal transduction system"/>
    <property type="evidence" value="ECO:0007669"/>
    <property type="project" value="UniProtKB-KW"/>
</dbReference>
<dbReference type="PANTHER" id="PTHR42713">
    <property type="entry name" value="HISTIDINE KINASE-RELATED"/>
    <property type="match status" value="1"/>
</dbReference>
<evidence type="ECO:0000256" key="1">
    <source>
        <dbReference type="ARBA" id="ARBA00004496"/>
    </source>
</evidence>
<sequence length="512" mass="57807">MYNVWIVDDEPLIREGLRTLIRWEAYGFRISGEYGDGKEALVRYREGCRPELMVVDIRMPVMDGLELIEAVRSTDAKAATRFLILSGYAEFEYARRAIRGKVDGYLLKPVEERELADMVAHVRRLIDREAHARNRERKEWLEAFVTGAVPVPDAKTVAEMGLAWRVYRPMLLSAEIGGSGTVGTERFGTILRALAESLESERRGVVFTVGPYWAVLLPDKNGADEEDGLQDLQKRLRETAEAYGVRFSIAAGPAVRRFSDLPRAFANAAERLSRRFFLEDRGDFGTVGVDGGSDAAREAMLREAAERLFYAVGTGRKDAVERIVEEVADRMLSNPEATEHTVKADFVRLVAMTVDRLERGTSETEPVADRGWIAAICEQPSLRAVAEYVGRRLAAIAAAQSEGGDGETVVRRMVDFIRRHYAENLKLEMFSELFHYNAAYLGKLFRRHTGESFHGYLDKVRMERAKELLAEGRKVYEVAQRVGYADVDYFHAKFKKYVGMSPSAYRRSAAED</sequence>
<keyword evidence="3 8" id="KW-0597">Phosphoprotein</keyword>
<dbReference type="Pfam" id="PF00072">
    <property type="entry name" value="Response_reg"/>
    <property type="match status" value="1"/>
</dbReference>
<accession>A0A2A6E1N8</accession>
<dbReference type="Proteomes" id="UP000243688">
    <property type="component" value="Unassembled WGS sequence"/>
</dbReference>
<feature type="domain" description="HTH araC/xylS-type" evidence="9">
    <location>
        <begin position="411"/>
        <end position="508"/>
    </location>
</feature>
<evidence type="ECO:0000256" key="7">
    <source>
        <dbReference type="ARBA" id="ARBA00023163"/>
    </source>
</evidence>
<evidence type="ECO:0000259" key="9">
    <source>
        <dbReference type="PROSITE" id="PS01124"/>
    </source>
</evidence>
<reference evidence="11 12" key="1">
    <citation type="submission" date="2016-12" db="EMBL/GenBank/DDBJ databases">
        <title>Candidatus Reconcilibacillus cellulovorans genome.</title>
        <authorList>
            <person name="Kolinko S."/>
            <person name="Wu Y.-W."/>
            <person name="Tachea F."/>
            <person name="Denzel E."/>
            <person name="Hiras J."/>
            <person name="Baecker N."/>
            <person name="Chan L.J."/>
            <person name="Eichorst S.A."/>
            <person name="Frey D."/>
            <person name="Adams P.D."/>
            <person name="Pray T."/>
            <person name="Tanjore D."/>
            <person name="Petzold C.J."/>
            <person name="Gladden J.M."/>
            <person name="Simmons B.A."/>
            <person name="Singer S.W."/>
        </authorList>
    </citation>
    <scope>NUCLEOTIDE SEQUENCE [LARGE SCALE GENOMIC DNA]</scope>
    <source>
        <strain evidence="11">JTherm</strain>
    </source>
</reference>
<evidence type="ECO:0000256" key="5">
    <source>
        <dbReference type="ARBA" id="ARBA00023015"/>
    </source>
</evidence>
<dbReference type="InterPro" id="IPR011006">
    <property type="entry name" value="CheY-like_superfamily"/>
</dbReference>
<dbReference type="GO" id="GO:0043565">
    <property type="term" value="F:sequence-specific DNA binding"/>
    <property type="evidence" value="ECO:0007669"/>
    <property type="project" value="InterPro"/>
</dbReference>
<dbReference type="SMART" id="SM00342">
    <property type="entry name" value="HTH_ARAC"/>
    <property type="match status" value="1"/>
</dbReference>
<dbReference type="InterPro" id="IPR020449">
    <property type="entry name" value="Tscrpt_reg_AraC-type_HTH"/>
</dbReference>
<feature type="modified residue" description="4-aspartylphosphate" evidence="8">
    <location>
        <position position="56"/>
    </location>
</feature>
<keyword evidence="6" id="KW-0238">DNA-binding</keyword>
<evidence type="ECO:0000259" key="10">
    <source>
        <dbReference type="PROSITE" id="PS50110"/>
    </source>
</evidence>
<keyword evidence="5" id="KW-0805">Transcription regulation</keyword>
<dbReference type="SUPFAM" id="SSF46689">
    <property type="entry name" value="Homeodomain-like"/>
    <property type="match status" value="2"/>
</dbReference>
<comment type="caution">
    <text evidence="11">The sequence shown here is derived from an EMBL/GenBank/DDBJ whole genome shotgun (WGS) entry which is preliminary data.</text>
</comment>
<name>A0A2A6E1N8_9BACL</name>
<dbReference type="GO" id="GO:0003700">
    <property type="term" value="F:DNA-binding transcription factor activity"/>
    <property type="evidence" value="ECO:0007669"/>
    <property type="project" value="InterPro"/>
</dbReference>
<keyword evidence="4" id="KW-0902">Two-component regulatory system</keyword>
<evidence type="ECO:0000256" key="6">
    <source>
        <dbReference type="ARBA" id="ARBA00023125"/>
    </source>
</evidence>
<dbReference type="EMBL" id="MOXJ01000007">
    <property type="protein sequence ID" value="PDO10934.1"/>
    <property type="molecule type" value="Genomic_DNA"/>
</dbReference>
<keyword evidence="2" id="KW-0963">Cytoplasm</keyword>
<dbReference type="InterPro" id="IPR018060">
    <property type="entry name" value="HTH_AraC"/>
</dbReference>
<comment type="subcellular location">
    <subcellularLocation>
        <location evidence="1">Cytoplasm</location>
    </subcellularLocation>
</comment>
<evidence type="ECO:0008006" key="13">
    <source>
        <dbReference type="Google" id="ProtNLM"/>
    </source>
</evidence>
<proteinExistence type="predicted"/>
<gene>
    <name evidence="11" type="ORF">BLM47_04475</name>
</gene>
<dbReference type="AlphaFoldDB" id="A0A2A6E1N8"/>
<dbReference type="PROSITE" id="PS00041">
    <property type="entry name" value="HTH_ARAC_FAMILY_1"/>
    <property type="match status" value="1"/>
</dbReference>
<dbReference type="PROSITE" id="PS01124">
    <property type="entry name" value="HTH_ARAC_FAMILY_2"/>
    <property type="match status" value="1"/>
</dbReference>
<dbReference type="Gene3D" id="1.10.10.60">
    <property type="entry name" value="Homeodomain-like"/>
    <property type="match status" value="2"/>
</dbReference>
<dbReference type="InterPro" id="IPR009057">
    <property type="entry name" value="Homeodomain-like_sf"/>
</dbReference>
<dbReference type="SMART" id="SM00448">
    <property type="entry name" value="REC"/>
    <property type="match status" value="1"/>
</dbReference>
<dbReference type="GO" id="GO:0005737">
    <property type="term" value="C:cytoplasm"/>
    <property type="evidence" value="ECO:0007669"/>
    <property type="project" value="UniProtKB-SubCell"/>
</dbReference>
<dbReference type="Pfam" id="PF17853">
    <property type="entry name" value="GGDEF_2"/>
    <property type="match status" value="1"/>
</dbReference>
<feature type="domain" description="Response regulatory" evidence="10">
    <location>
        <begin position="3"/>
        <end position="123"/>
    </location>
</feature>
<evidence type="ECO:0000256" key="8">
    <source>
        <dbReference type="PROSITE-ProRule" id="PRU00169"/>
    </source>
</evidence>
<protein>
    <recommendedName>
        <fullName evidence="13">DNA-binding response regulator</fullName>
    </recommendedName>
</protein>